<protein>
    <submittedName>
        <fullName evidence="1">Uncharacterized protein</fullName>
    </submittedName>
</protein>
<proteinExistence type="predicted"/>
<evidence type="ECO:0000313" key="1">
    <source>
        <dbReference type="EMBL" id="OCB90792.1"/>
    </source>
</evidence>
<comment type="caution">
    <text evidence="1">The sequence shown here is derived from an EMBL/GenBank/DDBJ whole genome shotgun (WGS) entry which is preliminary data.</text>
</comment>
<dbReference type="OrthoDB" id="2748701at2759"/>
<accession>A0A9Q5I320</accession>
<dbReference type="EMBL" id="LNZH02000117">
    <property type="protein sequence ID" value="OCB90792.1"/>
    <property type="molecule type" value="Genomic_DNA"/>
</dbReference>
<keyword evidence="2" id="KW-1185">Reference proteome</keyword>
<organism evidence="1 2">
    <name type="scientific">Sanghuangporus baumii</name>
    <name type="common">Phellinus baumii</name>
    <dbReference type="NCBI Taxonomy" id="108892"/>
    <lineage>
        <taxon>Eukaryota</taxon>
        <taxon>Fungi</taxon>
        <taxon>Dikarya</taxon>
        <taxon>Basidiomycota</taxon>
        <taxon>Agaricomycotina</taxon>
        <taxon>Agaricomycetes</taxon>
        <taxon>Hymenochaetales</taxon>
        <taxon>Hymenochaetaceae</taxon>
        <taxon>Sanghuangporus</taxon>
    </lineage>
</organism>
<evidence type="ECO:0000313" key="2">
    <source>
        <dbReference type="Proteomes" id="UP000757232"/>
    </source>
</evidence>
<dbReference type="AlphaFoldDB" id="A0A9Q5I320"/>
<dbReference type="Proteomes" id="UP000757232">
    <property type="component" value="Unassembled WGS sequence"/>
</dbReference>
<gene>
    <name evidence="1" type="ORF">A7U60_g1977</name>
</gene>
<name>A0A9Q5I320_SANBA</name>
<reference evidence="1" key="1">
    <citation type="submission" date="2016-06" db="EMBL/GenBank/DDBJ databases">
        <title>Draft Genome sequence of the fungus Inonotus baumii.</title>
        <authorList>
            <person name="Zhu H."/>
            <person name="Lin W."/>
        </authorList>
    </citation>
    <scope>NUCLEOTIDE SEQUENCE</scope>
    <source>
        <strain evidence="1">821</strain>
    </source>
</reference>
<sequence length="353" mass="39609">MDACPTEVVTLIVECACSSDIGQTARSIGLVSKFFRAIAKPIELRIIAVSGLKQLQGAVEMLHSLKASNSSKAVDVRHLFICEATHAVAADYVPRSSSRHTRHGVLGDATDRENSDKFWKLAGALVRNANPKLQTLSLLTLVNWFAPRRSVSRHVNPKVLGVLSGVAFPNLESLTVNHDATTEFVCSGEDRTLLQSPITPSLRRLHIRSPIILSRMNDRDQDMPQEIHPLLVNAKREESKITRLIICEDRMWAAEHAMKTIFGVDWRAQLRNRTLPGELQSVILEQGIMPKFGCGTGFRNYQLRTRQFVDTIVGLNIDGLEARLPTPVHPEAWKREYETLLSEWKEQILAIRK</sequence>